<comment type="catalytic activity">
    <reaction evidence="1 12 13">
        <text>D-glyceraldehyde 3-phosphate = dihydroxyacetone phosphate</text>
        <dbReference type="Rhea" id="RHEA:18585"/>
        <dbReference type="ChEBI" id="CHEBI:57642"/>
        <dbReference type="ChEBI" id="CHEBI:59776"/>
        <dbReference type="EC" id="5.3.1.1"/>
    </reaction>
</comment>
<dbReference type="AlphaFoldDB" id="A0A0N0GWC6"/>
<evidence type="ECO:0000256" key="3">
    <source>
        <dbReference type="ARBA" id="ARBA00007422"/>
    </source>
</evidence>
<comment type="caution">
    <text evidence="14">The sequence shown here is derived from an EMBL/GenBank/DDBJ whole genome shotgun (WGS) entry which is preliminary data.</text>
</comment>
<evidence type="ECO:0000256" key="1">
    <source>
        <dbReference type="ARBA" id="ARBA00000474"/>
    </source>
</evidence>
<keyword evidence="7 12" id="KW-0312">Gluconeogenesis</keyword>
<dbReference type="GO" id="GO:0006096">
    <property type="term" value="P:glycolytic process"/>
    <property type="evidence" value="ECO:0007669"/>
    <property type="project" value="UniProtKB-UniRule"/>
</dbReference>
<dbReference type="HAMAP" id="MF_00147_B">
    <property type="entry name" value="TIM_B"/>
    <property type="match status" value="1"/>
</dbReference>
<dbReference type="FunFam" id="3.20.20.70:FF:000020">
    <property type="entry name" value="Triosephosphate isomerase"/>
    <property type="match status" value="1"/>
</dbReference>
<dbReference type="GO" id="GO:0046166">
    <property type="term" value="P:glyceraldehyde-3-phosphate biosynthetic process"/>
    <property type="evidence" value="ECO:0007669"/>
    <property type="project" value="TreeGrafter"/>
</dbReference>
<evidence type="ECO:0000256" key="7">
    <source>
        <dbReference type="ARBA" id="ARBA00022432"/>
    </source>
</evidence>
<gene>
    <name evidence="12" type="primary">tpiA</name>
    <name evidence="14" type="ORF">ADL29_31720</name>
</gene>
<dbReference type="InterPro" id="IPR020861">
    <property type="entry name" value="Triosephosphate_isomerase_AS"/>
</dbReference>
<comment type="similarity">
    <text evidence="3 12 13">Belongs to the triosephosphate isomerase family.</text>
</comment>
<dbReference type="PANTHER" id="PTHR21139:SF42">
    <property type="entry name" value="TRIOSEPHOSPHATE ISOMERASE"/>
    <property type="match status" value="1"/>
</dbReference>
<keyword evidence="15" id="KW-1185">Reference proteome</keyword>
<dbReference type="PATRIC" id="fig|66876.3.peg.6990"/>
<feature type="binding site" evidence="12">
    <location>
        <begin position="244"/>
        <end position="245"/>
    </location>
    <ligand>
        <name>substrate</name>
    </ligand>
</feature>
<dbReference type="SUPFAM" id="SSF51351">
    <property type="entry name" value="Triosephosphate isomerase (TIM)"/>
    <property type="match status" value="1"/>
</dbReference>
<dbReference type="GO" id="GO:0019563">
    <property type="term" value="P:glycerol catabolic process"/>
    <property type="evidence" value="ECO:0007669"/>
    <property type="project" value="TreeGrafter"/>
</dbReference>
<dbReference type="EC" id="5.3.1.1" evidence="5 12"/>
<dbReference type="GO" id="GO:0004807">
    <property type="term" value="F:triose-phosphate isomerase activity"/>
    <property type="evidence" value="ECO:0007669"/>
    <property type="project" value="UniProtKB-UniRule"/>
</dbReference>
<keyword evidence="10 12" id="KW-0413">Isomerase</keyword>
<evidence type="ECO:0000256" key="5">
    <source>
        <dbReference type="ARBA" id="ARBA00011940"/>
    </source>
</evidence>
<dbReference type="InterPro" id="IPR022896">
    <property type="entry name" value="TrioseP_Isoase_bac/euk"/>
</dbReference>
<dbReference type="CDD" id="cd00311">
    <property type="entry name" value="TIM"/>
    <property type="match status" value="1"/>
</dbReference>
<dbReference type="EMBL" id="LGKG01000167">
    <property type="protein sequence ID" value="KPC60049.1"/>
    <property type="molecule type" value="Genomic_DNA"/>
</dbReference>
<dbReference type="PROSITE" id="PS51440">
    <property type="entry name" value="TIM_2"/>
    <property type="match status" value="1"/>
</dbReference>
<accession>A0A0N0GWC6</accession>
<feature type="active site" description="Proton acceptor" evidence="12">
    <location>
        <position position="177"/>
    </location>
</feature>
<dbReference type="RefSeq" id="WP_053926982.1">
    <property type="nucleotide sequence ID" value="NZ_JBIAXE010000013.1"/>
</dbReference>
<evidence type="ECO:0000256" key="11">
    <source>
        <dbReference type="ARBA" id="ARBA00055680"/>
    </source>
</evidence>
<evidence type="ECO:0000256" key="13">
    <source>
        <dbReference type="RuleBase" id="RU363013"/>
    </source>
</evidence>
<comment type="pathway">
    <text evidence="2 12 13">Carbohydrate biosynthesis; gluconeogenesis.</text>
</comment>
<name>A0A0N0GWC6_9ACTN</name>
<comment type="function">
    <text evidence="11 12">Involved in the gluconeogenesis. Catalyzes stereospecifically the conversion of dihydroxyacetone phosphate (DHAP) to D-glyceraldehyde-3-phosphate (G3P).</text>
</comment>
<keyword evidence="9 12" id="KW-0324">Glycolysis</keyword>
<dbReference type="GO" id="GO:0005829">
    <property type="term" value="C:cytosol"/>
    <property type="evidence" value="ECO:0007669"/>
    <property type="project" value="TreeGrafter"/>
</dbReference>
<proteinExistence type="inferred from homology"/>
<evidence type="ECO:0000256" key="12">
    <source>
        <dbReference type="HAMAP-Rule" id="MF_00147"/>
    </source>
</evidence>
<feature type="binding site" evidence="12">
    <location>
        <position position="223"/>
    </location>
    <ligand>
        <name>substrate</name>
    </ligand>
</feature>
<evidence type="ECO:0000256" key="8">
    <source>
        <dbReference type="ARBA" id="ARBA00022490"/>
    </source>
</evidence>
<dbReference type="PROSITE" id="PS00171">
    <property type="entry name" value="TIM_1"/>
    <property type="match status" value="1"/>
</dbReference>
<evidence type="ECO:0000256" key="6">
    <source>
        <dbReference type="ARBA" id="ARBA00019397"/>
    </source>
</evidence>
<dbReference type="InterPro" id="IPR000652">
    <property type="entry name" value="Triosephosphate_isomerase"/>
</dbReference>
<comment type="subunit">
    <text evidence="4 12 13">Homodimer.</text>
</comment>
<keyword evidence="8 12" id="KW-0963">Cytoplasm</keyword>
<dbReference type="InterPro" id="IPR035990">
    <property type="entry name" value="TIM_sf"/>
</dbReference>
<evidence type="ECO:0000256" key="4">
    <source>
        <dbReference type="ARBA" id="ARBA00011738"/>
    </source>
</evidence>
<evidence type="ECO:0000256" key="10">
    <source>
        <dbReference type="ARBA" id="ARBA00023235"/>
    </source>
</evidence>
<dbReference type="Gene3D" id="3.20.20.70">
    <property type="entry name" value="Aldolase class I"/>
    <property type="match status" value="1"/>
</dbReference>
<evidence type="ECO:0000256" key="9">
    <source>
        <dbReference type="ARBA" id="ARBA00023152"/>
    </source>
</evidence>
<dbReference type="NCBIfam" id="TIGR00419">
    <property type="entry name" value="tim"/>
    <property type="match status" value="1"/>
</dbReference>
<reference evidence="15" key="1">
    <citation type="submission" date="2015-07" db="EMBL/GenBank/DDBJ databases">
        <authorList>
            <person name="Ju K.-S."/>
            <person name="Doroghazi J.R."/>
            <person name="Metcalf W.W."/>
        </authorList>
    </citation>
    <scope>NUCLEOTIDE SEQUENCE [LARGE SCALE GENOMIC DNA]</scope>
    <source>
        <strain evidence="15">NRRL ISP-5002</strain>
    </source>
</reference>
<protein>
    <recommendedName>
        <fullName evidence="6 12">Triosephosphate isomerase</fullName>
        <shortName evidence="12">TIM</shortName>
        <shortName evidence="12">TPI</shortName>
        <ecNumber evidence="5 12">5.3.1.1</ecNumber>
    </recommendedName>
    <alternativeName>
        <fullName evidence="12">Triose-phosphate isomerase</fullName>
    </alternativeName>
</protein>
<feature type="binding site" evidence="12">
    <location>
        <begin position="15"/>
        <end position="17"/>
    </location>
    <ligand>
        <name>substrate</name>
    </ligand>
</feature>
<comment type="subcellular location">
    <subcellularLocation>
        <location evidence="12 13">Cytoplasm</location>
    </subcellularLocation>
</comment>
<evidence type="ECO:0000256" key="2">
    <source>
        <dbReference type="ARBA" id="ARBA00004742"/>
    </source>
</evidence>
<feature type="active site" description="Electrophile" evidence="12">
    <location>
        <position position="105"/>
    </location>
</feature>
<evidence type="ECO:0000313" key="15">
    <source>
        <dbReference type="Proteomes" id="UP000037982"/>
    </source>
</evidence>
<evidence type="ECO:0000313" key="14">
    <source>
        <dbReference type="EMBL" id="KPC60049.1"/>
    </source>
</evidence>
<dbReference type="PANTHER" id="PTHR21139">
    <property type="entry name" value="TRIOSEPHOSPHATE ISOMERASE"/>
    <property type="match status" value="1"/>
</dbReference>
<comment type="pathway">
    <text evidence="12 13">Carbohydrate degradation; glycolysis; D-glyceraldehyde 3-phosphate from glycerone phosphate: step 1/1.</text>
</comment>
<dbReference type="UniPathway" id="UPA00138"/>
<dbReference type="InterPro" id="IPR013785">
    <property type="entry name" value="Aldolase_TIM"/>
</dbReference>
<dbReference type="Pfam" id="PF00121">
    <property type="entry name" value="TIM"/>
    <property type="match status" value="1"/>
</dbReference>
<sequence length="262" mass="27983">MTDIAKGRTPLMAGNWKMNLNHLEAIAHVQKLAFALNDKDFDAVEVAVLPPFTDLRSVQTLVDGDKLKIKYGAQDLSAHGSGAYTGEISGAMLAKLKCTYVAVGHSERRQYHGENEEICNAKVKAAFQHGLTPILCVGEGLDVRKAGNQVAHTLAQVDGGLKDVPAEQAETIVIAYEPVWAIGTGEVATPEDAQEVCGAIRGRLAELYSQELADKVRIQYGGSVKSGNVAAIMAQPDVDGALIGGAALDADEFVKIVRFRDQ</sequence>
<organism evidence="14 15">
    <name type="scientific">Streptomyces chattanoogensis</name>
    <dbReference type="NCBI Taxonomy" id="66876"/>
    <lineage>
        <taxon>Bacteria</taxon>
        <taxon>Bacillati</taxon>
        <taxon>Actinomycetota</taxon>
        <taxon>Actinomycetes</taxon>
        <taxon>Kitasatosporales</taxon>
        <taxon>Streptomycetaceae</taxon>
        <taxon>Streptomyces</taxon>
    </lineage>
</organism>
<dbReference type="Proteomes" id="UP000037982">
    <property type="component" value="Unassembled WGS sequence"/>
</dbReference>
<dbReference type="GO" id="GO:0006094">
    <property type="term" value="P:gluconeogenesis"/>
    <property type="evidence" value="ECO:0007669"/>
    <property type="project" value="UniProtKB-UniRule"/>
</dbReference>
<feature type="binding site" evidence="12">
    <location>
        <position position="183"/>
    </location>
    <ligand>
        <name>substrate</name>
    </ligand>
</feature>
<dbReference type="UniPathway" id="UPA00109">
    <property type="reaction ID" value="UER00189"/>
</dbReference>